<organism evidence="6 8">
    <name type="scientific">Porphyromonas macacae</name>
    <dbReference type="NCBI Taxonomy" id="28115"/>
    <lineage>
        <taxon>Bacteria</taxon>
        <taxon>Pseudomonadati</taxon>
        <taxon>Bacteroidota</taxon>
        <taxon>Bacteroidia</taxon>
        <taxon>Bacteroidales</taxon>
        <taxon>Porphyromonadaceae</taxon>
        <taxon>Porphyromonas</taxon>
    </lineage>
</organism>
<evidence type="ECO:0000313" key="7">
    <source>
        <dbReference type="EMBL" id="SUB88363.1"/>
    </source>
</evidence>
<feature type="binding site" evidence="5">
    <location>
        <position position="43"/>
    </location>
    <ligand>
        <name>isopentenyl diphosphate</name>
        <dbReference type="ChEBI" id="CHEBI:128769"/>
    </ligand>
</feature>
<evidence type="ECO:0000256" key="2">
    <source>
        <dbReference type="ARBA" id="ARBA00022723"/>
    </source>
</evidence>
<dbReference type="EMBL" id="JRFA01000031">
    <property type="protein sequence ID" value="KGN72283.1"/>
    <property type="molecule type" value="Genomic_DNA"/>
</dbReference>
<feature type="binding site" evidence="5">
    <location>
        <position position="229"/>
    </location>
    <ligand>
        <name>isopentenyl diphosphate</name>
        <dbReference type="ChEBI" id="CHEBI:128769"/>
    </ligand>
</feature>
<dbReference type="NCBIfam" id="NF002187">
    <property type="entry name" value="PRK01045.1-1"/>
    <property type="match status" value="1"/>
</dbReference>
<gene>
    <name evidence="5 7" type="primary">ispH</name>
    <name evidence="6" type="ORF">HQ47_10070</name>
    <name evidence="7" type="ORF">NCTC11632_00432</name>
</gene>
<keyword evidence="8" id="KW-1185">Reference proteome</keyword>
<feature type="binding site" evidence="5">
    <location>
        <position position="200"/>
    </location>
    <ligand>
        <name>[4Fe-4S] cluster</name>
        <dbReference type="ChEBI" id="CHEBI:49883"/>
    </ligand>
</feature>
<protein>
    <recommendedName>
        <fullName evidence="5">4-hydroxy-3-methylbut-2-enyl diphosphate reductase</fullName>
        <shortName evidence="5">HMBPP reductase</shortName>
        <ecNumber evidence="5">1.17.7.4</ecNumber>
    </recommendedName>
</protein>
<evidence type="ECO:0000256" key="3">
    <source>
        <dbReference type="ARBA" id="ARBA00023004"/>
    </source>
</evidence>
<proteinExistence type="inferred from homology"/>
<dbReference type="GO" id="GO:0019288">
    <property type="term" value="P:isopentenyl diphosphate biosynthetic process, methylerythritol 4-phosphate pathway"/>
    <property type="evidence" value="ECO:0007669"/>
    <property type="project" value="UniProtKB-UniRule"/>
</dbReference>
<feature type="binding site" evidence="5">
    <location>
        <position position="43"/>
    </location>
    <ligand>
        <name>(2E)-4-hydroxy-3-methylbut-2-enyl diphosphate</name>
        <dbReference type="ChEBI" id="CHEBI:128753"/>
    </ligand>
</feature>
<feature type="binding site" evidence="5">
    <location>
        <position position="230"/>
    </location>
    <ligand>
        <name>(2E)-4-hydroxy-3-methylbut-2-enyl diphosphate</name>
        <dbReference type="ChEBI" id="CHEBI:128753"/>
    </ligand>
</feature>
<dbReference type="Gene3D" id="3.40.1010.20">
    <property type="entry name" value="4-hydroxy-3-methylbut-2-enyl diphosphate reductase, catalytic domain"/>
    <property type="match status" value="2"/>
</dbReference>
<comment type="function">
    <text evidence="5">Catalyzes the conversion of 1-hydroxy-2-methyl-2-(E)-butenyl 4-diphosphate (HMBPP) into a mixture of isopentenyl diphosphate (IPP) and dimethylallyl diphosphate (DMAPP). Acts in the terminal step of the DOXP/MEP pathway for isoprenoid precursor biosynthesis.</text>
</comment>
<sequence length="303" mass="34094">MSAIIEIDESSGFCFGVINAINHAEKELERNADPLYCLGDIVHNNLEVNRLAAKGMQTVDYEGLKKLHSARVLFRAHGEPPEVYKWAEERNLKLVDATCPVVKKLQQNIRRCYLDTRHENAQIVIYGKPGHAEVNGLMGHTDGNAIVVRGAEDLHLIDPERPVVLFSQTTKPLDGFNKLTEAIRKHLKEGVRFEYKDTICRQVSNRIPHIRQFAAAHDLVYFVAGTKSSNGKVLFQHCHEGNPRSIFISSPEEIELSQLSPAPKTIGICGATSTPKWQMEQVAQKIKELLPDSIMLNRNENEQ</sequence>
<dbReference type="PANTHER" id="PTHR30426:SF0">
    <property type="entry name" value="4-HYDROXY-3-METHYLBUT-2-ENYL DIPHOSPHATE REDUCTASE"/>
    <property type="match status" value="1"/>
</dbReference>
<evidence type="ECO:0000313" key="8">
    <source>
        <dbReference type="Proteomes" id="UP000030103"/>
    </source>
</evidence>
<dbReference type="GO" id="GO:0051539">
    <property type="term" value="F:4 iron, 4 sulfur cluster binding"/>
    <property type="evidence" value="ECO:0007669"/>
    <property type="project" value="UniProtKB-UniRule"/>
</dbReference>
<dbReference type="HAMAP" id="MF_00191">
    <property type="entry name" value="IspH"/>
    <property type="match status" value="1"/>
</dbReference>
<dbReference type="OrthoDB" id="9777362at2"/>
<evidence type="ECO:0000313" key="9">
    <source>
        <dbReference type="Proteomes" id="UP000254156"/>
    </source>
</evidence>
<feature type="binding site" evidence="5">
    <location>
        <position position="43"/>
    </location>
    <ligand>
        <name>dimethylallyl diphosphate</name>
        <dbReference type="ChEBI" id="CHEBI:57623"/>
    </ligand>
</feature>
<evidence type="ECO:0000256" key="4">
    <source>
        <dbReference type="ARBA" id="ARBA00023014"/>
    </source>
</evidence>
<feature type="binding site" evidence="5">
    <location>
        <position position="230"/>
    </location>
    <ligand>
        <name>isopentenyl diphosphate</name>
        <dbReference type="ChEBI" id="CHEBI:128769"/>
    </ligand>
</feature>
<feature type="active site" description="Proton donor" evidence="5">
    <location>
        <position position="133"/>
    </location>
</feature>
<reference evidence="7 9" key="2">
    <citation type="submission" date="2018-06" db="EMBL/GenBank/DDBJ databases">
        <authorList>
            <consortium name="Pathogen Informatics"/>
            <person name="Doyle S."/>
        </authorList>
    </citation>
    <scope>NUCLEOTIDE SEQUENCE [LARGE SCALE GENOMIC DNA]</scope>
    <source>
        <strain evidence="7 9">NCTC11632</strain>
    </source>
</reference>
<keyword evidence="5" id="KW-0414">Isoprene biosynthesis</keyword>
<feature type="binding site" evidence="5">
    <location>
        <position position="273"/>
    </location>
    <ligand>
        <name>isopentenyl diphosphate</name>
        <dbReference type="ChEBI" id="CHEBI:128769"/>
    </ligand>
</feature>
<dbReference type="AlphaFoldDB" id="A0A0A2E041"/>
<dbReference type="Pfam" id="PF02401">
    <property type="entry name" value="LYTB"/>
    <property type="match status" value="1"/>
</dbReference>
<evidence type="ECO:0000256" key="1">
    <source>
        <dbReference type="ARBA" id="ARBA00022485"/>
    </source>
</evidence>
<feature type="binding site" evidence="5">
    <location>
        <position position="273"/>
    </location>
    <ligand>
        <name>dimethylallyl diphosphate</name>
        <dbReference type="ChEBI" id="CHEBI:57623"/>
    </ligand>
</feature>
<dbReference type="RefSeq" id="WP_036875206.1">
    <property type="nucleotide sequence ID" value="NZ_JASBZX010000015.1"/>
</dbReference>
<feature type="binding site" evidence="5">
    <location>
        <position position="77"/>
    </location>
    <ligand>
        <name>dimethylallyl diphosphate</name>
        <dbReference type="ChEBI" id="CHEBI:57623"/>
    </ligand>
</feature>
<comment type="pathway">
    <text evidence="5">Isoprenoid biosynthesis; isopentenyl diphosphate biosynthesis via DXP pathway; isopentenyl diphosphate from 1-deoxy-D-xylulose 5-phosphate: step 6/6.</text>
</comment>
<dbReference type="GO" id="GO:0016114">
    <property type="term" value="P:terpenoid biosynthetic process"/>
    <property type="evidence" value="ECO:0007669"/>
    <property type="project" value="UniProtKB-UniRule"/>
</dbReference>
<feature type="binding site" evidence="5">
    <location>
        <position position="77"/>
    </location>
    <ligand>
        <name>(2E)-4-hydroxy-3-methylbut-2-enyl diphosphate</name>
        <dbReference type="ChEBI" id="CHEBI:128753"/>
    </ligand>
</feature>
<comment type="cofactor">
    <cofactor evidence="5">
        <name>[4Fe-4S] cluster</name>
        <dbReference type="ChEBI" id="CHEBI:49883"/>
    </cofactor>
    <text evidence="5">Binds 1 [4Fe-4S] cluster per subunit.</text>
</comment>
<feature type="binding site" evidence="5">
    <location>
        <position position="131"/>
    </location>
    <ligand>
        <name>dimethylallyl diphosphate</name>
        <dbReference type="ChEBI" id="CHEBI:57623"/>
    </ligand>
</feature>
<feature type="binding site" evidence="5">
    <location>
        <position position="99"/>
    </location>
    <ligand>
        <name>[4Fe-4S] cluster</name>
        <dbReference type="ChEBI" id="CHEBI:49883"/>
    </ligand>
</feature>
<comment type="pathway">
    <text evidence="5">Isoprenoid biosynthesis; dimethylallyl diphosphate biosynthesis; dimethylallyl diphosphate from (2E)-4-hydroxy-3-methylbutenyl diphosphate: step 1/1.</text>
</comment>
<comment type="similarity">
    <text evidence="5">Belongs to the IspH family.</text>
</comment>
<feature type="binding site" evidence="5">
    <location>
        <position position="228"/>
    </location>
    <ligand>
        <name>(2E)-4-hydroxy-3-methylbut-2-enyl diphosphate</name>
        <dbReference type="ChEBI" id="CHEBI:128753"/>
    </ligand>
</feature>
<dbReference type="Proteomes" id="UP000030103">
    <property type="component" value="Unassembled WGS sequence"/>
</dbReference>
<dbReference type="Gene3D" id="3.40.50.11270">
    <property type="match status" value="1"/>
</dbReference>
<keyword evidence="2 5" id="KW-0479">Metal-binding</keyword>
<keyword evidence="4 5" id="KW-0411">Iron-sulfur</keyword>
<dbReference type="GO" id="GO:0046872">
    <property type="term" value="F:metal ion binding"/>
    <property type="evidence" value="ECO:0007669"/>
    <property type="project" value="UniProtKB-KW"/>
</dbReference>
<feature type="binding site" evidence="5">
    <location>
        <position position="228"/>
    </location>
    <ligand>
        <name>dimethylallyl diphosphate</name>
        <dbReference type="ChEBI" id="CHEBI:57623"/>
    </ligand>
</feature>
<dbReference type="PANTHER" id="PTHR30426">
    <property type="entry name" value="4-HYDROXY-3-METHYLBUT-2-ENYL DIPHOSPHATE REDUCTASE"/>
    <property type="match status" value="1"/>
</dbReference>
<feature type="binding site" evidence="5">
    <location>
        <position position="230"/>
    </location>
    <ligand>
        <name>dimethylallyl diphosphate</name>
        <dbReference type="ChEBI" id="CHEBI:57623"/>
    </ligand>
</feature>
<evidence type="ECO:0000313" key="6">
    <source>
        <dbReference type="EMBL" id="KGN72283.1"/>
    </source>
</evidence>
<evidence type="ECO:0000256" key="5">
    <source>
        <dbReference type="HAMAP-Rule" id="MF_00191"/>
    </source>
</evidence>
<keyword evidence="3 5" id="KW-0408">Iron</keyword>
<dbReference type="eggNOG" id="COG0761">
    <property type="taxonomic scope" value="Bacteria"/>
</dbReference>
<feature type="binding site" evidence="5">
    <location>
        <position position="131"/>
    </location>
    <ligand>
        <name>isopentenyl diphosphate</name>
        <dbReference type="ChEBI" id="CHEBI:128769"/>
    </ligand>
</feature>
<feature type="binding site" evidence="5">
    <location>
        <position position="169"/>
    </location>
    <ligand>
        <name>(2E)-4-hydroxy-3-methylbut-2-enyl diphosphate</name>
        <dbReference type="ChEBI" id="CHEBI:128753"/>
    </ligand>
</feature>
<dbReference type="EMBL" id="UGTF01000002">
    <property type="protein sequence ID" value="SUB88363.1"/>
    <property type="molecule type" value="Genomic_DNA"/>
</dbReference>
<feature type="binding site" evidence="5">
    <location>
        <position position="14"/>
    </location>
    <ligand>
        <name>[4Fe-4S] cluster</name>
        <dbReference type="ChEBI" id="CHEBI:49883"/>
    </ligand>
</feature>
<dbReference type="UniPathway" id="UPA00059">
    <property type="reaction ID" value="UER00105"/>
</dbReference>
<feature type="binding site" evidence="5">
    <location>
        <position position="77"/>
    </location>
    <ligand>
        <name>isopentenyl diphosphate</name>
        <dbReference type="ChEBI" id="CHEBI:128769"/>
    </ligand>
</feature>
<keyword evidence="5 7" id="KW-0560">Oxidoreductase</keyword>
<dbReference type="GO" id="GO:0050992">
    <property type="term" value="P:dimethylallyl diphosphate biosynthetic process"/>
    <property type="evidence" value="ECO:0007669"/>
    <property type="project" value="UniProtKB-UniRule"/>
</dbReference>
<feature type="binding site" evidence="5">
    <location>
        <position position="131"/>
    </location>
    <ligand>
        <name>(2E)-4-hydroxy-3-methylbut-2-enyl diphosphate</name>
        <dbReference type="ChEBI" id="CHEBI:128753"/>
    </ligand>
</feature>
<dbReference type="EC" id="1.17.7.4" evidence="5"/>
<accession>A0A0A2E041</accession>
<feature type="binding site" evidence="5">
    <location>
        <position position="229"/>
    </location>
    <ligand>
        <name>(2E)-4-hydroxy-3-methylbut-2-enyl diphosphate</name>
        <dbReference type="ChEBI" id="CHEBI:128753"/>
    </ligand>
</feature>
<reference evidence="6 8" key="1">
    <citation type="submission" date="2014-09" db="EMBL/GenBank/DDBJ databases">
        <title>Draft Genome Sequence of Porphyromonas macacae COT-192_OH2859.</title>
        <authorList>
            <person name="Wallis C."/>
            <person name="Deusch O."/>
            <person name="O'Flynn C."/>
            <person name="Davis I."/>
            <person name="Horsfall A."/>
            <person name="Kirkwood N."/>
            <person name="Harris S."/>
            <person name="Eisen J.A."/>
            <person name="Coil D.A."/>
            <person name="Darling A.E."/>
            <person name="Jospin G."/>
            <person name="Alexiev A."/>
        </authorList>
    </citation>
    <scope>NUCLEOTIDE SEQUENCE [LARGE SCALE GENOMIC DNA]</scope>
    <source>
        <strain evidence="8">COT-192 OH2859</strain>
        <strain evidence="6">COT-192_OH2859</strain>
    </source>
</reference>
<comment type="catalytic activity">
    <reaction evidence="5">
        <text>isopentenyl diphosphate + 2 oxidized [2Fe-2S]-[ferredoxin] + H2O = (2E)-4-hydroxy-3-methylbut-2-enyl diphosphate + 2 reduced [2Fe-2S]-[ferredoxin] + 2 H(+)</text>
        <dbReference type="Rhea" id="RHEA:24488"/>
        <dbReference type="Rhea" id="RHEA-COMP:10000"/>
        <dbReference type="Rhea" id="RHEA-COMP:10001"/>
        <dbReference type="ChEBI" id="CHEBI:15377"/>
        <dbReference type="ChEBI" id="CHEBI:15378"/>
        <dbReference type="ChEBI" id="CHEBI:33737"/>
        <dbReference type="ChEBI" id="CHEBI:33738"/>
        <dbReference type="ChEBI" id="CHEBI:128753"/>
        <dbReference type="ChEBI" id="CHEBI:128769"/>
        <dbReference type="EC" id="1.17.7.4"/>
    </reaction>
</comment>
<feature type="binding site" evidence="5">
    <location>
        <position position="228"/>
    </location>
    <ligand>
        <name>isopentenyl diphosphate</name>
        <dbReference type="ChEBI" id="CHEBI:128769"/>
    </ligand>
</feature>
<dbReference type="InterPro" id="IPR003451">
    <property type="entry name" value="LytB/IspH"/>
</dbReference>
<feature type="binding site" evidence="5">
    <location>
        <position position="273"/>
    </location>
    <ligand>
        <name>(2E)-4-hydroxy-3-methylbut-2-enyl diphosphate</name>
        <dbReference type="ChEBI" id="CHEBI:128753"/>
    </ligand>
</feature>
<keyword evidence="1 5" id="KW-0004">4Fe-4S</keyword>
<dbReference type="CDD" id="cd13944">
    <property type="entry name" value="lytB_ispH"/>
    <property type="match status" value="1"/>
</dbReference>
<feature type="binding site" evidence="5">
    <location>
        <position position="229"/>
    </location>
    <ligand>
        <name>dimethylallyl diphosphate</name>
        <dbReference type="ChEBI" id="CHEBI:57623"/>
    </ligand>
</feature>
<comment type="catalytic activity">
    <reaction evidence="5">
        <text>dimethylallyl diphosphate + 2 oxidized [2Fe-2S]-[ferredoxin] + H2O = (2E)-4-hydroxy-3-methylbut-2-enyl diphosphate + 2 reduced [2Fe-2S]-[ferredoxin] + 2 H(+)</text>
        <dbReference type="Rhea" id="RHEA:24825"/>
        <dbReference type="Rhea" id="RHEA-COMP:10000"/>
        <dbReference type="Rhea" id="RHEA-COMP:10001"/>
        <dbReference type="ChEBI" id="CHEBI:15377"/>
        <dbReference type="ChEBI" id="CHEBI:15378"/>
        <dbReference type="ChEBI" id="CHEBI:33737"/>
        <dbReference type="ChEBI" id="CHEBI:33738"/>
        <dbReference type="ChEBI" id="CHEBI:57623"/>
        <dbReference type="ChEBI" id="CHEBI:128753"/>
        <dbReference type="EC" id="1.17.7.4"/>
    </reaction>
</comment>
<dbReference type="STRING" id="28115.HQ47_10070"/>
<dbReference type="UniPathway" id="UPA00056">
    <property type="reaction ID" value="UER00097"/>
</dbReference>
<dbReference type="Proteomes" id="UP000254156">
    <property type="component" value="Unassembled WGS sequence"/>
</dbReference>
<dbReference type="GO" id="GO:0051745">
    <property type="term" value="F:4-hydroxy-3-methylbut-2-enyl diphosphate reductase activity"/>
    <property type="evidence" value="ECO:0007669"/>
    <property type="project" value="UniProtKB-UniRule"/>
</dbReference>
<dbReference type="NCBIfam" id="TIGR00216">
    <property type="entry name" value="ispH_lytB"/>
    <property type="match status" value="1"/>
</dbReference>
<name>A0A0A2E041_9PORP</name>